<gene>
    <name evidence="1" type="ORF">F4694_004197</name>
</gene>
<organism evidence="1 2">
    <name type="scientific">Neobacillus niacini</name>
    <dbReference type="NCBI Taxonomy" id="86668"/>
    <lineage>
        <taxon>Bacteria</taxon>
        <taxon>Bacillati</taxon>
        <taxon>Bacillota</taxon>
        <taxon>Bacilli</taxon>
        <taxon>Bacillales</taxon>
        <taxon>Bacillaceae</taxon>
        <taxon>Neobacillus</taxon>
    </lineage>
</organism>
<protein>
    <submittedName>
        <fullName evidence="1">Uncharacterized protein</fullName>
    </submittedName>
</protein>
<proteinExistence type="predicted"/>
<reference evidence="2" key="1">
    <citation type="submission" date="2020-07" db="EMBL/GenBank/DDBJ databases">
        <authorList>
            <person name="Partida-Martinez L."/>
            <person name="Huntemann M."/>
            <person name="Clum A."/>
            <person name="Wang J."/>
            <person name="Palaniappan K."/>
            <person name="Ritter S."/>
            <person name="Chen I.-M."/>
            <person name="Stamatis D."/>
            <person name="Reddy T."/>
            <person name="O'Malley R."/>
            <person name="Daum C."/>
            <person name="Shapiro N."/>
            <person name="Ivanova N."/>
            <person name="Kyrpides N."/>
            <person name="Woyke T."/>
        </authorList>
    </citation>
    <scope>NUCLEOTIDE SEQUENCE [LARGE SCALE GENOMIC DNA]</scope>
    <source>
        <strain evidence="2">AT2.8</strain>
    </source>
</reference>
<dbReference type="AlphaFoldDB" id="A0A852TI25"/>
<sequence length="37" mass="4388">MGFQVVRFEKDHKEQWGVVSGEHILVLKNSYNSRQQL</sequence>
<evidence type="ECO:0000313" key="1">
    <source>
        <dbReference type="EMBL" id="NYE07386.1"/>
    </source>
</evidence>
<dbReference type="EMBL" id="JACCBX010000009">
    <property type="protein sequence ID" value="NYE07386.1"/>
    <property type="molecule type" value="Genomic_DNA"/>
</dbReference>
<comment type="caution">
    <text evidence="1">The sequence shown here is derived from an EMBL/GenBank/DDBJ whole genome shotgun (WGS) entry which is preliminary data.</text>
</comment>
<reference evidence="2" key="2">
    <citation type="submission" date="2020-08" db="EMBL/GenBank/DDBJ databases">
        <title>The Agave Microbiome: Exploring the role of microbial communities in plant adaptations to desert environments.</title>
        <authorList>
            <person name="Partida-Martinez L.P."/>
        </authorList>
    </citation>
    <scope>NUCLEOTIDE SEQUENCE [LARGE SCALE GENOMIC DNA]</scope>
    <source>
        <strain evidence="2">AT2.8</strain>
    </source>
</reference>
<name>A0A852TI25_9BACI</name>
<accession>A0A852TI25</accession>
<dbReference type="Proteomes" id="UP000548423">
    <property type="component" value="Unassembled WGS sequence"/>
</dbReference>
<evidence type="ECO:0000313" key="2">
    <source>
        <dbReference type="Proteomes" id="UP000548423"/>
    </source>
</evidence>